<organism evidence="1 2">
    <name type="scientific">Blautia pseudococcoides</name>
    <dbReference type="NCBI Taxonomy" id="1796616"/>
    <lineage>
        <taxon>Bacteria</taxon>
        <taxon>Bacillati</taxon>
        <taxon>Bacillota</taxon>
        <taxon>Clostridia</taxon>
        <taxon>Lachnospirales</taxon>
        <taxon>Lachnospiraceae</taxon>
        <taxon>Blautia</taxon>
    </lineage>
</organism>
<gene>
    <name evidence="1" type="ORF">A4V09_10355</name>
</gene>
<keyword evidence="2" id="KW-1185">Reference proteome</keyword>
<sequence length="160" mass="18439">MDKKIDFNEFVASVAAENQDFVRDLHESLIGLGCKIEIKTAKSGYMVSYIYNKRTIANYVFRRKGMLVRIYGVHVNRYEEVLETLPDEMIHAVEKAPICKRMADPDACNPKCSMGYDFWLKGEHYQKCRSSAFMFLVCPQNHPFIRTLVLKEAEAWGMGA</sequence>
<name>A0A1C7I904_9FIRM</name>
<protein>
    <submittedName>
        <fullName evidence="1">Uncharacterized protein</fullName>
    </submittedName>
</protein>
<evidence type="ECO:0000313" key="2">
    <source>
        <dbReference type="Proteomes" id="UP000092574"/>
    </source>
</evidence>
<dbReference type="OrthoDB" id="9805359at2"/>
<dbReference type="KEGG" id="byl:A4V09_10355"/>
<dbReference type="EMBL" id="CP015405">
    <property type="protein sequence ID" value="ANU76136.1"/>
    <property type="molecule type" value="Genomic_DNA"/>
</dbReference>
<proteinExistence type="predicted"/>
<accession>A0A1C7I904</accession>
<dbReference type="AlphaFoldDB" id="A0A1C7I904"/>
<dbReference type="RefSeq" id="WP_065542312.1">
    <property type="nucleotide sequence ID" value="NZ_CP015405.2"/>
</dbReference>
<reference evidence="1" key="1">
    <citation type="submission" date="2017-04" db="EMBL/GenBank/DDBJ databases">
        <title>Complete Genome Sequences of Twelve Strains of a Stable Defined Moderately Diverse Mouse Microbiota 2 (sDMDMm2).</title>
        <authorList>
            <person name="Uchimura Y."/>
            <person name="Wyss M."/>
            <person name="Brugiroux S."/>
            <person name="Limenitakis J.P."/>
            <person name="Stecher B."/>
            <person name="McCoy K.D."/>
            <person name="Macpherson A.J."/>
        </authorList>
    </citation>
    <scope>NUCLEOTIDE SEQUENCE</scope>
    <source>
        <strain evidence="1">YL58</strain>
    </source>
</reference>
<dbReference type="Proteomes" id="UP000092574">
    <property type="component" value="Chromosome"/>
</dbReference>
<evidence type="ECO:0000313" key="1">
    <source>
        <dbReference type="EMBL" id="ANU76136.1"/>
    </source>
</evidence>